<feature type="region of interest" description="Disordered" evidence="2">
    <location>
        <begin position="1"/>
        <end position="22"/>
    </location>
</feature>
<evidence type="ECO:0000313" key="3">
    <source>
        <dbReference type="EMBL" id="SDD52883.1"/>
    </source>
</evidence>
<dbReference type="SUPFAM" id="SSF48557">
    <property type="entry name" value="L-aspartase-like"/>
    <property type="match status" value="1"/>
</dbReference>
<sequence length="507" mass="51917">MTTVHGMAPAVGGGRGDGGGRPSVLLDGTALTVDDVVRVADGEVSVGMSEEGRDRLHRSWLAAREVVTLRPVYGRTTGVGANRYEVVAGSESAGAHGLRLLRSHGSGIGELLPRRQVRAMLAVRANQLLRGGAGLAPVIAETMVAVLNGGGYPAVHEHGAVGTGDLGPLAEAGLAFAGEGAWLGEGAPPPPILIEDGDALALMSSNALTIAQAALAVGAVRGALRATIPVAALTLGAVDGSTEAYAPETHHVPQAGAALVAVEMLRLLGAEPAQGRRLQDPFGLRCLPQVHGPALDALTDVESVLAAELNAANENPLIVPAPGGPAKVRHHGGFHTAQLALALDRLRLALLGTAQLCAARLSMLTDPEMTGLRPFLAAGPPASSGVMLLEYGAGSALAELRAAAFPATLGHIVLSRGIEEHASFASQAARQSLRAATSYRLVLACELVAAVRAHRLRGGGPDSAQPVREAFELADRMLDTDVEDRPLSADVERADALLDPIAATLAR</sequence>
<dbReference type="Gene3D" id="1.10.275.10">
    <property type="entry name" value="Fumarase/aspartase (N-terminal domain)"/>
    <property type="match status" value="1"/>
</dbReference>
<dbReference type="STRING" id="530584.SAMN05421630_109247"/>
<dbReference type="EMBL" id="FMZE01000009">
    <property type="protein sequence ID" value="SDD52883.1"/>
    <property type="molecule type" value="Genomic_DNA"/>
</dbReference>
<reference evidence="3 4" key="1">
    <citation type="submission" date="2016-10" db="EMBL/GenBank/DDBJ databases">
        <authorList>
            <person name="de Groot N.N."/>
        </authorList>
    </citation>
    <scope>NUCLEOTIDE SEQUENCE [LARGE SCALE GENOMIC DNA]</scope>
    <source>
        <strain evidence="3 4">CGMCC 4.5506</strain>
    </source>
</reference>
<dbReference type="CDD" id="cd00332">
    <property type="entry name" value="PAL-HAL"/>
    <property type="match status" value="1"/>
</dbReference>
<dbReference type="AlphaFoldDB" id="A0A1G6VHM8"/>
<evidence type="ECO:0000256" key="1">
    <source>
        <dbReference type="ARBA" id="ARBA00023239"/>
    </source>
</evidence>
<protein>
    <submittedName>
        <fullName evidence="3">Histidine ammonia-lyase</fullName>
    </submittedName>
</protein>
<proteinExistence type="predicted"/>
<dbReference type="InterPro" id="IPR008948">
    <property type="entry name" value="L-Aspartase-like"/>
</dbReference>
<dbReference type="GO" id="GO:0016841">
    <property type="term" value="F:ammonia-lyase activity"/>
    <property type="evidence" value="ECO:0007669"/>
    <property type="project" value="UniProtKB-ARBA"/>
</dbReference>
<organism evidence="3 4">
    <name type="scientific">Prauserella marina</name>
    <dbReference type="NCBI Taxonomy" id="530584"/>
    <lineage>
        <taxon>Bacteria</taxon>
        <taxon>Bacillati</taxon>
        <taxon>Actinomycetota</taxon>
        <taxon>Actinomycetes</taxon>
        <taxon>Pseudonocardiales</taxon>
        <taxon>Pseudonocardiaceae</taxon>
        <taxon>Prauserella</taxon>
    </lineage>
</organism>
<evidence type="ECO:0000256" key="2">
    <source>
        <dbReference type="SAM" id="MobiDB-lite"/>
    </source>
</evidence>
<name>A0A1G6VHM8_9PSEU</name>
<dbReference type="InterPro" id="IPR001106">
    <property type="entry name" value="Aromatic_Lyase"/>
</dbReference>
<gene>
    <name evidence="3" type="ORF">SAMN05421630_109247</name>
</gene>
<dbReference type="Proteomes" id="UP000199494">
    <property type="component" value="Unassembled WGS sequence"/>
</dbReference>
<dbReference type="Gene3D" id="1.20.200.10">
    <property type="entry name" value="Fumarase/aspartase (Central domain)"/>
    <property type="match status" value="1"/>
</dbReference>
<evidence type="ECO:0000313" key="4">
    <source>
        <dbReference type="Proteomes" id="UP000199494"/>
    </source>
</evidence>
<dbReference type="Pfam" id="PF00221">
    <property type="entry name" value="Lyase_aromatic"/>
    <property type="match status" value="1"/>
</dbReference>
<feature type="compositionally biased region" description="Gly residues" evidence="2">
    <location>
        <begin position="11"/>
        <end position="21"/>
    </location>
</feature>
<keyword evidence="4" id="KW-1185">Reference proteome</keyword>
<dbReference type="PANTHER" id="PTHR10362">
    <property type="entry name" value="HISTIDINE AMMONIA-LYASE"/>
    <property type="match status" value="1"/>
</dbReference>
<accession>A0A1G6VHM8</accession>
<dbReference type="RefSeq" id="WP_245865240.1">
    <property type="nucleotide sequence ID" value="NZ_CP016353.1"/>
</dbReference>
<keyword evidence="1 3" id="KW-0456">Lyase</keyword>
<dbReference type="InterPro" id="IPR024083">
    <property type="entry name" value="Fumarase/histidase_N"/>
</dbReference>